<organism evidence="1 2">
    <name type="scientific">Sulfitobacter alexandrii</name>
    <dbReference type="NCBI Taxonomy" id="1917485"/>
    <lineage>
        <taxon>Bacteria</taxon>
        <taxon>Pseudomonadati</taxon>
        <taxon>Pseudomonadota</taxon>
        <taxon>Alphaproteobacteria</taxon>
        <taxon>Rhodobacterales</taxon>
        <taxon>Roseobacteraceae</taxon>
        <taxon>Sulfitobacter</taxon>
    </lineage>
</organism>
<evidence type="ECO:0000313" key="2">
    <source>
        <dbReference type="Proteomes" id="UP000181897"/>
    </source>
</evidence>
<dbReference type="EMBL" id="CP018076">
    <property type="protein sequence ID" value="APE42818.1"/>
    <property type="molecule type" value="Genomic_DNA"/>
</dbReference>
<keyword evidence="2" id="KW-1185">Reference proteome</keyword>
<dbReference type="KEGG" id="suam:BOO69_04820"/>
<dbReference type="AlphaFoldDB" id="A0A1J0WES9"/>
<dbReference type="Proteomes" id="UP000181897">
    <property type="component" value="Chromosome"/>
</dbReference>
<protein>
    <submittedName>
        <fullName evidence="1">Uncharacterized protein</fullName>
    </submittedName>
</protein>
<gene>
    <name evidence="1" type="ORF">BOO69_04820</name>
</gene>
<sequence length="67" mass="7387">MESEVNFMKHWITRVTEDAATSRKDDQGVVRLGTGKCMEKGCGCPSFVDPPGGFNCARCGHAKSEHW</sequence>
<evidence type="ECO:0000313" key="1">
    <source>
        <dbReference type="EMBL" id="APE42818.1"/>
    </source>
</evidence>
<proteinExistence type="predicted"/>
<dbReference type="STRING" id="1917485.BOO69_04820"/>
<reference evidence="1 2" key="1">
    <citation type="submission" date="2016-11" db="EMBL/GenBank/DDBJ databases">
        <title>Complete genome sequence of Sulfitobacter sp. AM1-D1, a toxic bacteria associated with marine dinoflagellate Alexandrium minutum in East China Sea.</title>
        <authorList>
            <person name="Yang Q."/>
            <person name="Zhang X."/>
            <person name="Tian X."/>
        </authorList>
    </citation>
    <scope>NUCLEOTIDE SEQUENCE [LARGE SCALE GENOMIC DNA]</scope>
    <source>
        <strain evidence="1 2">AM1-D1</strain>
    </source>
</reference>
<name>A0A1J0WES9_9RHOB</name>
<accession>A0A1J0WES9</accession>